<gene>
    <name evidence="1" type="ORF">CVN68_08885</name>
</gene>
<dbReference type="Proteomes" id="UP000229081">
    <property type="component" value="Chromosome"/>
</dbReference>
<sequence>MFPRIREITDAFGGKLRVSVEEHPSGALVVLERPDVVGQPRILLDGYGTDVLAGYIMSARLAVPHSLPEEHVDGTFGTRFELGLEPRAALELTQQGNARLEIPAPFWDRLYAELCLVAAHARELARRAEARVH</sequence>
<organism evidence="1 2">
    <name type="scientific">Sphingomonas psychrotolerans</name>
    <dbReference type="NCBI Taxonomy" id="1327635"/>
    <lineage>
        <taxon>Bacteria</taxon>
        <taxon>Pseudomonadati</taxon>
        <taxon>Pseudomonadota</taxon>
        <taxon>Alphaproteobacteria</taxon>
        <taxon>Sphingomonadales</taxon>
        <taxon>Sphingomonadaceae</taxon>
        <taxon>Sphingomonas</taxon>
    </lineage>
</organism>
<dbReference type="RefSeq" id="WP_100281884.1">
    <property type="nucleotide sequence ID" value="NZ_CP024923.1"/>
</dbReference>
<accession>A0A2K8MDV7</accession>
<evidence type="ECO:0000313" key="2">
    <source>
        <dbReference type="Proteomes" id="UP000229081"/>
    </source>
</evidence>
<dbReference type="KEGG" id="sphc:CVN68_08885"/>
<reference evidence="1 2" key="1">
    <citation type="submission" date="2017-11" db="EMBL/GenBank/DDBJ databases">
        <title>Complete genome sequence of Sphingomonas sp. Strain Cra20, a psychrotolerant potential plant growth promoting rhizobacteria.</title>
        <authorList>
            <person name="Luo Y."/>
        </authorList>
    </citation>
    <scope>NUCLEOTIDE SEQUENCE [LARGE SCALE GENOMIC DNA]</scope>
    <source>
        <strain evidence="1 2">Cra20</strain>
    </source>
</reference>
<dbReference type="AlphaFoldDB" id="A0A2K8MDV7"/>
<dbReference type="EMBL" id="CP024923">
    <property type="protein sequence ID" value="ATY32075.1"/>
    <property type="molecule type" value="Genomic_DNA"/>
</dbReference>
<proteinExistence type="predicted"/>
<name>A0A2K8MDV7_9SPHN</name>
<protein>
    <submittedName>
        <fullName evidence="1">Uncharacterized protein</fullName>
    </submittedName>
</protein>
<dbReference type="OrthoDB" id="7560255at2"/>
<evidence type="ECO:0000313" key="1">
    <source>
        <dbReference type="EMBL" id="ATY32075.1"/>
    </source>
</evidence>
<keyword evidence="2" id="KW-1185">Reference proteome</keyword>